<dbReference type="EMBL" id="ML770206">
    <property type="protein sequence ID" value="KAE9384167.1"/>
    <property type="molecule type" value="Genomic_DNA"/>
</dbReference>
<feature type="compositionally biased region" description="Pro residues" evidence="1">
    <location>
        <begin position="48"/>
        <end position="62"/>
    </location>
</feature>
<dbReference type="OrthoDB" id="2790754at2759"/>
<reference evidence="2" key="1">
    <citation type="journal article" date="2019" name="Environ. Microbiol.">
        <title>Fungal ecological strategies reflected in gene transcription - a case study of two litter decomposers.</title>
        <authorList>
            <person name="Barbi F."/>
            <person name="Kohler A."/>
            <person name="Barry K."/>
            <person name="Baskaran P."/>
            <person name="Daum C."/>
            <person name="Fauchery L."/>
            <person name="Ihrmark K."/>
            <person name="Kuo A."/>
            <person name="LaButti K."/>
            <person name="Lipzen A."/>
            <person name="Morin E."/>
            <person name="Grigoriev I.V."/>
            <person name="Henrissat B."/>
            <person name="Lindahl B."/>
            <person name="Martin F."/>
        </authorList>
    </citation>
    <scope>NUCLEOTIDE SEQUENCE</scope>
    <source>
        <strain evidence="2">JB14</strain>
    </source>
</reference>
<accession>A0A6A4GFI3</accession>
<feature type="region of interest" description="Disordered" evidence="1">
    <location>
        <begin position="1"/>
        <end position="70"/>
    </location>
</feature>
<organism evidence="2 3">
    <name type="scientific">Gymnopus androsaceus JB14</name>
    <dbReference type="NCBI Taxonomy" id="1447944"/>
    <lineage>
        <taxon>Eukaryota</taxon>
        <taxon>Fungi</taxon>
        <taxon>Dikarya</taxon>
        <taxon>Basidiomycota</taxon>
        <taxon>Agaricomycotina</taxon>
        <taxon>Agaricomycetes</taxon>
        <taxon>Agaricomycetidae</taxon>
        <taxon>Agaricales</taxon>
        <taxon>Marasmiineae</taxon>
        <taxon>Omphalotaceae</taxon>
        <taxon>Gymnopus</taxon>
    </lineage>
</organism>
<gene>
    <name evidence="2" type="ORF">BT96DRAFT_1008356</name>
</gene>
<evidence type="ECO:0000313" key="2">
    <source>
        <dbReference type="EMBL" id="KAE9384167.1"/>
    </source>
</evidence>
<feature type="compositionally biased region" description="Low complexity" evidence="1">
    <location>
        <begin position="11"/>
        <end position="34"/>
    </location>
</feature>
<dbReference type="AlphaFoldDB" id="A0A6A4GFI3"/>
<proteinExistence type="predicted"/>
<name>A0A6A4GFI3_9AGAR</name>
<keyword evidence="3" id="KW-1185">Reference proteome</keyword>
<dbReference type="Proteomes" id="UP000799118">
    <property type="component" value="Unassembled WGS sequence"/>
</dbReference>
<protein>
    <submittedName>
        <fullName evidence="2">Uncharacterized protein</fullName>
    </submittedName>
</protein>
<evidence type="ECO:0000313" key="3">
    <source>
        <dbReference type="Proteomes" id="UP000799118"/>
    </source>
</evidence>
<evidence type="ECO:0000256" key="1">
    <source>
        <dbReference type="SAM" id="MobiDB-lite"/>
    </source>
</evidence>
<sequence length="445" mass="47490">MQRRRTTRSTAGPAAAPAHPKAKTTANAKAAGNAKAKKPIARQQREATPPPASSSPPCPSQPAQPAAIQKQLCEEKACRAAVAAEKEKGNVLAKKLKDTEPDEEDNIVIQEDMQEDEGLDDEDPDAETYYETFAAIDAGIDSGVDSDDDEDMERHTLPSLQEHDRGRKMQIWTLTSLTMLEIEMTPPPKSVSSPIKHTIKATLDRYTDAQHHRVSSLSPSKGVKAGVISPAKGKLTLILSSLSPHIWGMGGVAYSPLASHTWNKKLPFGCEGISHLLRAEFFATKGGANIAAFKEMVSARRIGANTIALAATAYAEGALCHIEFSNAACSRYLFHLSSYHCIAHKGPVWADRFERSLFTLVLNQSNKAFLLDVEADDMDDIDIAALEAEAISAAAAQQSLSAISSLLSSKTVVSSSSSTSTTSQTVAPSSSASISSSVITPSSAY</sequence>